<dbReference type="EMBL" id="FSRO01000001">
    <property type="protein sequence ID" value="SIO11762.1"/>
    <property type="molecule type" value="Genomic_DNA"/>
</dbReference>
<reference evidence="1 2" key="1">
    <citation type="submission" date="2016-12" db="EMBL/GenBank/DDBJ databases">
        <authorList>
            <person name="Song W.-J."/>
            <person name="Kurnit D.M."/>
        </authorList>
    </citation>
    <scope>NUCLEOTIDE SEQUENCE [LARGE SCALE GENOMIC DNA]</scope>
    <source>
        <strain evidence="1 2">ATCC 49181</strain>
    </source>
</reference>
<dbReference type="RefSeq" id="WP_051537477.1">
    <property type="nucleotide sequence ID" value="NZ_FSRO01000001.1"/>
</dbReference>
<evidence type="ECO:0000313" key="1">
    <source>
        <dbReference type="EMBL" id="SIO11762.1"/>
    </source>
</evidence>
<evidence type="ECO:0000313" key="2">
    <source>
        <dbReference type="Proteomes" id="UP000185062"/>
    </source>
</evidence>
<dbReference type="AlphaFoldDB" id="A0A1N6GWC0"/>
<dbReference type="Proteomes" id="UP000185062">
    <property type="component" value="Unassembled WGS sequence"/>
</dbReference>
<sequence length="105" mass="12451">MTTRVQMIIQTLQVYPERKFTARELAKKQCPNVATRDKPRPRVYYWQRNPVPAISQILIPAKERPNVDWQSANRIAVENKDFHHYIDQVSIYNQTDRLVASAWNK</sequence>
<dbReference type="STRING" id="44575.SAMN05216419_1002102"/>
<gene>
    <name evidence="1" type="ORF">SAMN02743940_0895</name>
</gene>
<accession>A0A1N6GWC0</accession>
<keyword evidence="2" id="KW-1185">Reference proteome</keyword>
<proteinExistence type="predicted"/>
<name>A0A1N6GWC0_9PROT</name>
<dbReference type="eggNOG" id="COG2958">
    <property type="taxonomic scope" value="Bacteria"/>
</dbReference>
<organism evidence="1 2">
    <name type="scientific">Nitrosomonas cryotolerans ATCC 49181</name>
    <dbReference type="NCBI Taxonomy" id="1131553"/>
    <lineage>
        <taxon>Bacteria</taxon>
        <taxon>Pseudomonadati</taxon>
        <taxon>Pseudomonadota</taxon>
        <taxon>Betaproteobacteria</taxon>
        <taxon>Nitrosomonadales</taxon>
        <taxon>Nitrosomonadaceae</taxon>
        <taxon>Nitrosomonas</taxon>
    </lineage>
</organism>
<protein>
    <submittedName>
        <fullName evidence="1">Uncharacterized protein</fullName>
    </submittedName>
</protein>